<evidence type="ECO:0000256" key="1">
    <source>
        <dbReference type="SAM" id="Phobius"/>
    </source>
</evidence>
<dbReference type="AlphaFoldDB" id="R7ZGH0"/>
<comment type="caution">
    <text evidence="2">The sequence shown here is derived from an EMBL/GenBank/DDBJ whole genome shotgun (WGS) entry which is preliminary data.</text>
</comment>
<keyword evidence="1" id="KW-0812">Transmembrane</keyword>
<keyword evidence="1" id="KW-0472">Membrane</keyword>
<dbReference type="RefSeq" id="WP_010858292.1">
    <property type="nucleotide sequence ID" value="NZ_KB933398.1"/>
</dbReference>
<protein>
    <submittedName>
        <fullName evidence="2">Uncharacterized protein</fullName>
    </submittedName>
</protein>
<feature type="transmembrane region" description="Helical" evidence="1">
    <location>
        <begin position="33"/>
        <end position="54"/>
    </location>
</feature>
<reference evidence="2 3" key="1">
    <citation type="submission" date="2013-04" db="EMBL/GenBank/DDBJ databases">
        <title>Draft genome of the heavy metal tolerant bacterium Lysinibacillus sphaericus strain OT4b.31.</title>
        <authorList>
            <person name="Pena-Montenegro T.D."/>
            <person name="Dussan J."/>
        </authorList>
    </citation>
    <scope>NUCLEOTIDE SEQUENCE [LARGE SCALE GENOMIC DNA]</scope>
    <source>
        <strain evidence="2 3">OT4b.31</strain>
    </source>
</reference>
<sequence length="62" mass="6977">MLKGLFNWMLIIGLILLAGRIITAICRFFDIPFTTLFTDFALISFVILIVGALGSEVMKRQI</sequence>
<accession>R7ZGH0</accession>
<name>R7ZGH0_LYSSH</name>
<keyword evidence="1" id="KW-1133">Transmembrane helix</keyword>
<dbReference type="OrthoDB" id="2365698at2"/>
<evidence type="ECO:0000313" key="3">
    <source>
        <dbReference type="Proteomes" id="UP000013911"/>
    </source>
</evidence>
<dbReference type="Proteomes" id="UP000013911">
    <property type="component" value="Unassembled WGS sequence"/>
</dbReference>
<dbReference type="eggNOG" id="ENOG5033DNT">
    <property type="taxonomic scope" value="Bacteria"/>
</dbReference>
<proteinExistence type="predicted"/>
<evidence type="ECO:0000313" key="2">
    <source>
        <dbReference type="EMBL" id="EON73141.1"/>
    </source>
</evidence>
<dbReference type="HOGENOM" id="CLU_2898881_0_0_9"/>
<dbReference type="EMBL" id="AQPX01000013">
    <property type="protein sequence ID" value="EON73141.1"/>
    <property type="molecule type" value="Genomic_DNA"/>
</dbReference>
<dbReference type="PATRIC" id="fig|1285586.5.peg.1349"/>
<gene>
    <name evidence="2" type="ORF">H131_06668</name>
</gene>
<organism evidence="2 3">
    <name type="scientific">Lysinibacillus sphaericus OT4b.31</name>
    <dbReference type="NCBI Taxonomy" id="1285586"/>
    <lineage>
        <taxon>Bacteria</taxon>
        <taxon>Bacillati</taxon>
        <taxon>Bacillota</taxon>
        <taxon>Bacilli</taxon>
        <taxon>Bacillales</taxon>
        <taxon>Bacillaceae</taxon>
        <taxon>Lysinibacillus</taxon>
    </lineage>
</organism>